<organism evidence="1 2">
    <name type="scientific">Parascedosporium putredinis</name>
    <dbReference type="NCBI Taxonomy" id="1442378"/>
    <lineage>
        <taxon>Eukaryota</taxon>
        <taxon>Fungi</taxon>
        <taxon>Dikarya</taxon>
        <taxon>Ascomycota</taxon>
        <taxon>Pezizomycotina</taxon>
        <taxon>Sordariomycetes</taxon>
        <taxon>Hypocreomycetidae</taxon>
        <taxon>Microascales</taxon>
        <taxon>Microascaceae</taxon>
        <taxon>Parascedosporium</taxon>
    </lineage>
</organism>
<dbReference type="AlphaFoldDB" id="A0A9P1H6N9"/>
<evidence type="ECO:0000313" key="1">
    <source>
        <dbReference type="EMBL" id="CAI4216921.1"/>
    </source>
</evidence>
<keyword evidence="2" id="KW-1185">Reference proteome</keyword>
<evidence type="ECO:0000313" key="2">
    <source>
        <dbReference type="Proteomes" id="UP000838763"/>
    </source>
</evidence>
<dbReference type="Proteomes" id="UP000838763">
    <property type="component" value="Unassembled WGS sequence"/>
</dbReference>
<reference evidence="1" key="1">
    <citation type="submission" date="2022-11" db="EMBL/GenBank/DDBJ databases">
        <authorList>
            <person name="Scott C."/>
            <person name="Bruce N."/>
        </authorList>
    </citation>
    <scope>NUCLEOTIDE SEQUENCE</scope>
</reference>
<accession>A0A9P1H6N9</accession>
<comment type="caution">
    <text evidence="1">The sequence shown here is derived from an EMBL/GenBank/DDBJ whole genome shotgun (WGS) entry which is preliminary data.</text>
</comment>
<sequence>MHRVFGCISQPRLLEPQSCGSTPTVNAVRSEWSRPVLDCIVPPDSGPIMGPVVIVRFPHRHRELEDSLKHSATARSMENGNRQFNQAQCDEMAKRMAYAPVLRRVGEVRGQPASVVGNLFATADSGRNNFD</sequence>
<proteinExistence type="predicted"/>
<gene>
    <name evidence="1" type="ORF">PPNO1_LOCUS6565</name>
</gene>
<dbReference type="EMBL" id="CALLCH030000015">
    <property type="protein sequence ID" value="CAI4216921.1"/>
    <property type="molecule type" value="Genomic_DNA"/>
</dbReference>
<name>A0A9P1H6N9_9PEZI</name>
<protein>
    <submittedName>
        <fullName evidence="1">Uncharacterized protein</fullName>
    </submittedName>
</protein>